<keyword evidence="8" id="KW-1185">Reference proteome</keyword>
<dbReference type="CDD" id="cd00590">
    <property type="entry name" value="RRM_SF"/>
    <property type="match status" value="1"/>
</dbReference>
<evidence type="ECO:0000259" key="6">
    <source>
        <dbReference type="PROSITE" id="PS50102"/>
    </source>
</evidence>
<keyword evidence="5" id="KW-0732">Signal</keyword>
<sequence>MDRVLLLLLHDSVLALFFHPPAREGYWSSTNLFVRYLPREVDDNRLREIFSAFGNITSSMVMRDIHSGQSLGTAFVRYEKHEEALRALYDAQGMPLFGKTVSVQWAKQQHDSTPAGQDRLRMNKLFLRNVPLEVTKEELVDLVKSCGSVIKVTMHGDTTPVTDPAFCRRIVFITFAEPGAAEAALRAVHNTCAFHQCRGVPLMGKSSSLLIVFLPIIIIIVFIVYTYSSHSPLPLLCGGSLVVVCTILFLMDFSPSCKKRRAHFYSSVCPLFFSPLILSLCRSAPGNAGLLDRFDTTAARLPCPSLLLSPPTPPPHP</sequence>
<protein>
    <recommendedName>
        <fullName evidence="6">RRM domain-containing protein</fullName>
    </recommendedName>
</protein>
<dbReference type="PANTHER" id="PTHR24012">
    <property type="entry name" value="RNA BINDING PROTEIN"/>
    <property type="match status" value="1"/>
</dbReference>
<organism evidence="7 8">
    <name type="scientific">Porcisia hertigi</name>
    <dbReference type="NCBI Taxonomy" id="2761500"/>
    <lineage>
        <taxon>Eukaryota</taxon>
        <taxon>Discoba</taxon>
        <taxon>Euglenozoa</taxon>
        <taxon>Kinetoplastea</taxon>
        <taxon>Metakinetoplastina</taxon>
        <taxon>Trypanosomatida</taxon>
        <taxon>Trypanosomatidae</taxon>
        <taxon>Leishmaniinae</taxon>
        <taxon>Porcisia</taxon>
    </lineage>
</organism>
<dbReference type="AlphaFoldDB" id="A0A836IY24"/>
<reference evidence="7 8" key="1">
    <citation type="submission" date="2021-02" db="EMBL/GenBank/DDBJ databases">
        <title>Porcisia hertigi Genome sequencing and assembly.</title>
        <authorList>
            <person name="Almutairi H."/>
            <person name="Gatherer D."/>
        </authorList>
    </citation>
    <scope>NUCLEOTIDE SEQUENCE [LARGE SCALE GENOMIC DNA]</scope>
    <source>
        <strain evidence="7 8">C119</strain>
    </source>
</reference>
<evidence type="ECO:0000256" key="1">
    <source>
        <dbReference type="ARBA" id="ARBA00022737"/>
    </source>
</evidence>
<feature type="transmembrane region" description="Helical" evidence="4">
    <location>
        <begin position="233"/>
        <end position="251"/>
    </location>
</feature>
<proteinExistence type="predicted"/>
<evidence type="ECO:0000313" key="8">
    <source>
        <dbReference type="Proteomes" id="UP000674318"/>
    </source>
</evidence>
<dbReference type="PROSITE" id="PS50102">
    <property type="entry name" value="RRM"/>
    <property type="match status" value="2"/>
</dbReference>
<evidence type="ECO:0000256" key="5">
    <source>
        <dbReference type="SAM" id="SignalP"/>
    </source>
</evidence>
<evidence type="ECO:0000256" key="2">
    <source>
        <dbReference type="ARBA" id="ARBA00022884"/>
    </source>
</evidence>
<dbReference type="EMBL" id="JAFJZO010000018">
    <property type="protein sequence ID" value="KAG5507553.1"/>
    <property type="molecule type" value="Genomic_DNA"/>
</dbReference>
<keyword evidence="1" id="KW-0677">Repeat</keyword>
<name>A0A836IY24_9TRYP</name>
<evidence type="ECO:0000256" key="4">
    <source>
        <dbReference type="SAM" id="Phobius"/>
    </source>
</evidence>
<evidence type="ECO:0000313" key="7">
    <source>
        <dbReference type="EMBL" id="KAG5507553.1"/>
    </source>
</evidence>
<feature type="transmembrane region" description="Helical" evidence="4">
    <location>
        <begin position="208"/>
        <end position="227"/>
    </location>
</feature>
<dbReference type="InterPro" id="IPR035979">
    <property type="entry name" value="RBD_domain_sf"/>
</dbReference>
<dbReference type="FunFam" id="3.30.70.330:FF:000707">
    <property type="entry name" value="RNA binding protein, putative"/>
    <property type="match status" value="1"/>
</dbReference>
<keyword evidence="2 3" id="KW-0694">RNA-binding</keyword>
<dbReference type="SMART" id="SM00360">
    <property type="entry name" value="RRM"/>
    <property type="match status" value="2"/>
</dbReference>
<gene>
    <name evidence="7" type="ORF">JKF63_06502</name>
</gene>
<dbReference type="InterPro" id="IPR012677">
    <property type="entry name" value="Nucleotide-bd_a/b_plait_sf"/>
</dbReference>
<keyword evidence="4" id="KW-0472">Membrane</keyword>
<dbReference type="SUPFAM" id="SSF54928">
    <property type="entry name" value="RNA-binding domain, RBD"/>
    <property type="match status" value="1"/>
</dbReference>
<comment type="caution">
    <text evidence="7">The sequence shown here is derived from an EMBL/GenBank/DDBJ whole genome shotgun (WGS) entry which is preliminary data.</text>
</comment>
<dbReference type="InterPro" id="IPR000504">
    <property type="entry name" value="RRM_dom"/>
</dbReference>
<dbReference type="RefSeq" id="XP_067757868.1">
    <property type="nucleotide sequence ID" value="XM_067902451.1"/>
</dbReference>
<dbReference type="Proteomes" id="UP000674318">
    <property type="component" value="Unassembled WGS sequence"/>
</dbReference>
<dbReference type="GO" id="GO:0003723">
    <property type="term" value="F:RNA binding"/>
    <property type="evidence" value="ECO:0007669"/>
    <property type="project" value="UniProtKB-UniRule"/>
</dbReference>
<feature type="domain" description="RRM" evidence="6">
    <location>
        <begin position="123"/>
        <end position="205"/>
    </location>
</feature>
<dbReference type="OrthoDB" id="266020at2759"/>
<dbReference type="Gene3D" id="3.30.70.330">
    <property type="match status" value="2"/>
</dbReference>
<feature type="domain" description="RRM" evidence="6">
    <location>
        <begin position="30"/>
        <end position="108"/>
    </location>
</feature>
<dbReference type="GeneID" id="94292528"/>
<evidence type="ECO:0000256" key="3">
    <source>
        <dbReference type="PROSITE-ProRule" id="PRU00176"/>
    </source>
</evidence>
<feature type="signal peptide" evidence="5">
    <location>
        <begin position="1"/>
        <end position="15"/>
    </location>
</feature>
<keyword evidence="4" id="KW-0812">Transmembrane</keyword>
<feature type="chain" id="PRO_5032497304" description="RRM domain-containing protein" evidence="5">
    <location>
        <begin position="16"/>
        <end position="317"/>
    </location>
</feature>
<keyword evidence="4" id="KW-1133">Transmembrane helix</keyword>
<accession>A0A836IY24</accession>
<dbReference type="Pfam" id="PF00076">
    <property type="entry name" value="RRM_1"/>
    <property type="match status" value="2"/>
</dbReference>
<dbReference type="KEGG" id="phet:94292528"/>